<dbReference type="AlphaFoldDB" id="A0A2H0TJI5"/>
<protein>
    <submittedName>
        <fullName evidence="9">Rod shape-determining protein MreD</fullName>
    </submittedName>
</protein>
<gene>
    <name evidence="9" type="primary">mreD</name>
    <name evidence="9" type="ORF">COU43_01000</name>
</gene>
<proteinExistence type="inferred from homology"/>
<dbReference type="EMBL" id="PFCK01000027">
    <property type="protein sequence ID" value="PIR71720.1"/>
    <property type="molecule type" value="Genomic_DNA"/>
</dbReference>
<sequence length="101" mass="11990">MKKIIILFFCFYFFALLQASFFPHFPFGHLLNLVLIVVVLINLFEARKEKSGFFSAFFGGFFLDIFSENFIGFWILILLAISIFIKFVLRKHVRLPIFKRI</sequence>
<dbReference type="NCBIfam" id="TIGR03426">
    <property type="entry name" value="shape_MreD"/>
    <property type="match status" value="1"/>
</dbReference>
<evidence type="ECO:0000256" key="8">
    <source>
        <dbReference type="SAM" id="Phobius"/>
    </source>
</evidence>
<keyword evidence="3" id="KW-1003">Cell membrane</keyword>
<evidence type="ECO:0000256" key="6">
    <source>
        <dbReference type="ARBA" id="ARBA00022989"/>
    </source>
</evidence>
<dbReference type="Proteomes" id="UP000228909">
    <property type="component" value="Unassembled WGS sequence"/>
</dbReference>
<evidence type="ECO:0000256" key="7">
    <source>
        <dbReference type="ARBA" id="ARBA00023136"/>
    </source>
</evidence>
<keyword evidence="5" id="KW-0133">Cell shape</keyword>
<evidence type="ECO:0000313" key="9">
    <source>
        <dbReference type="EMBL" id="PIR71720.1"/>
    </source>
</evidence>
<evidence type="ECO:0000256" key="1">
    <source>
        <dbReference type="ARBA" id="ARBA00004651"/>
    </source>
</evidence>
<feature type="transmembrane region" description="Helical" evidence="8">
    <location>
        <begin position="51"/>
        <end position="67"/>
    </location>
</feature>
<dbReference type="GO" id="GO:0008360">
    <property type="term" value="P:regulation of cell shape"/>
    <property type="evidence" value="ECO:0007669"/>
    <property type="project" value="UniProtKB-KW"/>
</dbReference>
<keyword evidence="4 8" id="KW-0812">Transmembrane</keyword>
<keyword evidence="6 8" id="KW-1133">Transmembrane helix</keyword>
<dbReference type="InterPro" id="IPR007227">
    <property type="entry name" value="Cell_shape_determining_MreD"/>
</dbReference>
<evidence type="ECO:0000256" key="3">
    <source>
        <dbReference type="ARBA" id="ARBA00022475"/>
    </source>
</evidence>
<evidence type="ECO:0000313" key="10">
    <source>
        <dbReference type="Proteomes" id="UP000228909"/>
    </source>
</evidence>
<keyword evidence="7 8" id="KW-0472">Membrane</keyword>
<feature type="transmembrane region" description="Helical" evidence="8">
    <location>
        <begin position="29"/>
        <end position="44"/>
    </location>
</feature>
<dbReference type="GO" id="GO:0005886">
    <property type="term" value="C:plasma membrane"/>
    <property type="evidence" value="ECO:0007669"/>
    <property type="project" value="UniProtKB-SubCell"/>
</dbReference>
<comment type="caution">
    <text evidence="9">The sequence shown here is derived from an EMBL/GenBank/DDBJ whole genome shotgun (WGS) entry which is preliminary data.</text>
</comment>
<evidence type="ECO:0000256" key="2">
    <source>
        <dbReference type="ARBA" id="ARBA00007776"/>
    </source>
</evidence>
<reference evidence="10" key="1">
    <citation type="submission" date="2017-09" db="EMBL/GenBank/DDBJ databases">
        <title>Depth-based differentiation of microbial function through sediment-hosted aquifers and enrichment of novel symbionts in the deep terrestrial subsurface.</title>
        <authorList>
            <person name="Probst A.J."/>
            <person name="Ladd B."/>
            <person name="Jarett J.K."/>
            <person name="Geller-Mcgrath D.E."/>
            <person name="Sieber C.M.K."/>
            <person name="Emerson J.B."/>
            <person name="Anantharaman K."/>
            <person name="Thomas B.C."/>
            <person name="Malmstrom R."/>
            <person name="Stieglmeier M."/>
            <person name="Klingl A."/>
            <person name="Woyke T."/>
            <person name="Ryan C.M."/>
            <person name="Banfield J.F."/>
        </authorList>
    </citation>
    <scope>NUCLEOTIDE SEQUENCE [LARGE SCALE GENOMIC DNA]</scope>
</reference>
<feature type="transmembrane region" description="Helical" evidence="8">
    <location>
        <begin position="73"/>
        <end position="89"/>
    </location>
</feature>
<comment type="similarity">
    <text evidence="2">Belongs to the MreD family.</text>
</comment>
<evidence type="ECO:0000256" key="5">
    <source>
        <dbReference type="ARBA" id="ARBA00022960"/>
    </source>
</evidence>
<organism evidence="9 10">
    <name type="scientific">Candidatus Nealsonbacteria bacterium CG10_big_fil_rev_8_21_14_0_10_37_25</name>
    <dbReference type="NCBI Taxonomy" id="1974711"/>
    <lineage>
        <taxon>Bacteria</taxon>
        <taxon>Candidatus Nealsoniibacteriota</taxon>
    </lineage>
</organism>
<name>A0A2H0TJI5_9BACT</name>
<comment type="subcellular location">
    <subcellularLocation>
        <location evidence="1">Cell membrane</location>
        <topology evidence="1">Multi-pass membrane protein</topology>
    </subcellularLocation>
</comment>
<evidence type="ECO:0000256" key="4">
    <source>
        <dbReference type="ARBA" id="ARBA00022692"/>
    </source>
</evidence>
<accession>A0A2H0TJI5</accession>